<sequence>MLMEIKLIALDLDGTLLTSDLKITKNTIDVLNEAMNKGKEVVICTGRTIAELPLEFEHMPYIKYYITSNGAIIWDRHHIRMIYENPIPVDDVRKLMDILKPFDLRIELFALGRVFIDQYCYDHLDEYGGGNHVEFLRGSRTPVPEIKSFIQEFDEPVDKFNLFFKTPEQRKEVWDKCVALGFNVTSSFEQNMEVNSKTANKGTALKSLVNRLNIDVSSVMVVGDQLNDMTMLRYAGHPIAMGNAVDDIKSLATYITKTNDEDGVAYAVKKLVLEGEDNENLFF</sequence>
<dbReference type="Proteomes" id="UP000254330">
    <property type="component" value="Unassembled WGS sequence"/>
</dbReference>
<dbReference type="EMBL" id="UGNP01000001">
    <property type="protein sequence ID" value="STX09857.1"/>
    <property type="molecule type" value="Genomic_DNA"/>
</dbReference>
<dbReference type="GO" id="GO:0000287">
    <property type="term" value="F:magnesium ion binding"/>
    <property type="evidence" value="ECO:0007669"/>
    <property type="project" value="TreeGrafter"/>
</dbReference>
<accession>A0A2U3AF40</accession>
<organism evidence="1 3">
    <name type="scientific">Kurthia zopfii</name>
    <dbReference type="NCBI Taxonomy" id="1650"/>
    <lineage>
        <taxon>Bacteria</taxon>
        <taxon>Bacillati</taxon>
        <taxon>Bacillota</taxon>
        <taxon>Bacilli</taxon>
        <taxon>Bacillales</taxon>
        <taxon>Caryophanaceae</taxon>
        <taxon>Kurthia</taxon>
    </lineage>
</organism>
<dbReference type="InterPro" id="IPR006379">
    <property type="entry name" value="HAD-SF_hydro_IIB"/>
</dbReference>
<dbReference type="PROSITE" id="PS01229">
    <property type="entry name" value="COF_2"/>
    <property type="match status" value="1"/>
</dbReference>
<proteinExistence type="predicted"/>
<keyword evidence="1" id="KW-0378">Hydrolase</keyword>
<dbReference type="PROSITE" id="PS01228">
    <property type="entry name" value="COF_1"/>
    <property type="match status" value="1"/>
</dbReference>
<reference evidence="1 3" key="1">
    <citation type="submission" date="2018-06" db="EMBL/GenBank/DDBJ databases">
        <authorList>
            <consortium name="Pathogen Informatics"/>
            <person name="Doyle S."/>
        </authorList>
    </citation>
    <scope>NUCLEOTIDE SEQUENCE [LARGE SCALE GENOMIC DNA]</scope>
    <source>
        <strain evidence="1 3">NCTC10597</strain>
    </source>
</reference>
<evidence type="ECO:0000313" key="4">
    <source>
        <dbReference type="Proteomes" id="UP000294641"/>
    </source>
</evidence>
<dbReference type="SFLD" id="SFLDG01144">
    <property type="entry name" value="C2.B.4:_PGP_Like"/>
    <property type="match status" value="1"/>
</dbReference>
<dbReference type="GO" id="GO:0016791">
    <property type="term" value="F:phosphatase activity"/>
    <property type="evidence" value="ECO:0007669"/>
    <property type="project" value="TreeGrafter"/>
</dbReference>
<dbReference type="Pfam" id="PF08282">
    <property type="entry name" value="Hydrolase_3"/>
    <property type="match status" value="1"/>
</dbReference>
<dbReference type="EMBL" id="SNZG01000006">
    <property type="protein sequence ID" value="TDR41352.1"/>
    <property type="molecule type" value="Genomic_DNA"/>
</dbReference>
<dbReference type="NCBIfam" id="TIGR00099">
    <property type="entry name" value="Cof-subfamily"/>
    <property type="match status" value="1"/>
</dbReference>
<dbReference type="SFLD" id="SFLDS00003">
    <property type="entry name" value="Haloacid_Dehalogenase"/>
    <property type="match status" value="1"/>
</dbReference>
<dbReference type="EC" id="3.1.3.-" evidence="1"/>
<evidence type="ECO:0000313" key="1">
    <source>
        <dbReference type="EMBL" id="STX09857.1"/>
    </source>
</evidence>
<dbReference type="OrthoDB" id="9790031at2"/>
<dbReference type="AlphaFoldDB" id="A0A2U3AF40"/>
<reference evidence="2 4" key="2">
    <citation type="submission" date="2019-03" db="EMBL/GenBank/DDBJ databases">
        <title>Genomic Encyclopedia of Type Strains, Phase IV (KMG-IV): sequencing the most valuable type-strain genomes for metagenomic binning, comparative biology and taxonomic classification.</title>
        <authorList>
            <person name="Goeker M."/>
        </authorList>
    </citation>
    <scope>NUCLEOTIDE SEQUENCE [LARGE SCALE GENOMIC DNA]</scope>
    <source>
        <strain evidence="2 4">DSM 20580</strain>
    </source>
</reference>
<dbReference type="PANTHER" id="PTHR10000">
    <property type="entry name" value="PHOSPHOSERINE PHOSPHATASE"/>
    <property type="match status" value="1"/>
</dbReference>
<dbReference type="SUPFAM" id="SSF56784">
    <property type="entry name" value="HAD-like"/>
    <property type="match status" value="1"/>
</dbReference>
<dbReference type="Proteomes" id="UP000294641">
    <property type="component" value="Unassembled WGS sequence"/>
</dbReference>
<dbReference type="GO" id="GO:0005829">
    <property type="term" value="C:cytosol"/>
    <property type="evidence" value="ECO:0007669"/>
    <property type="project" value="TreeGrafter"/>
</dbReference>
<dbReference type="Gene3D" id="3.40.50.1000">
    <property type="entry name" value="HAD superfamily/HAD-like"/>
    <property type="match status" value="1"/>
</dbReference>
<dbReference type="Gene3D" id="3.30.1240.10">
    <property type="match status" value="1"/>
</dbReference>
<dbReference type="InterPro" id="IPR000150">
    <property type="entry name" value="Cof"/>
</dbReference>
<comment type="caution">
    <text evidence="1">The sequence shown here is derived from an EMBL/GenBank/DDBJ whole genome shotgun (WGS) entry which is preliminary data.</text>
</comment>
<dbReference type="NCBIfam" id="TIGR01484">
    <property type="entry name" value="HAD-SF-IIB"/>
    <property type="match status" value="1"/>
</dbReference>
<dbReference type="PANTHER" id="PTHR10000:SF8">
    <property type="entry name" value="HAD SUPERFAMILY HYDROLASE-LIKE, TYPE 3"/>
    <property type="match status" value="1"/>
</dbReference>
<dbReference type="InterPro" id="IPR023214">
    <property type="entry name" value="HAD_sf"/>
</dbReference>
<dbReference type="SFLD" id="SFLDG01140">
    <property type="entry name" value="C2.B:_Phosphomannomutase_and_P"/>
    <property type="match status" value="1"/>
</dbReference>
<gene>
    <name evidence="1" type="primary">ywpJ_1</name>
    <name evidence="2" type="ORF">DFR61_10645</name>
    <name evidence="1" type="ORF">NCTC10597_01559</name>
</gene>
<evidence type="ECO:0000313" key="3">
    <source>
        <dbReference type="Proteomes" id="UP000254330"/>
    </source>
</evidence>
<evidence type="ECO:0000313" key="2">
    <source>
        <dbReference type="EMBL" id="TDR41352.1"/>
    </source>
</evidence>
<name>A0A2U3AF40_9BACL</name>
<protein>
    <submittedName>
        <fullName evidence="1">Uncharacterized phosphatase YwpJ</fullName>
        <ecNumber evidence="1">3.1.3.-</ecNumber>
    </submittedName>
</protein>
<dbReference type="InterPro" id="IPR036412">
    <property type="entry name" value="HAD-like_sf"/>
</dbReference>
<keyword evidence="4" id="KW-1185">Reference proteome</keyword>
<dbReference type="CDD" id="cd07516">
    <property type="entry name" value="HAD_Pase"/>
    <property type="match status" value="1"/>
</dbReference>